<accession>A0A060NRS3</accession>
<dbReference type="Pfam" id="PF13711">
    <property type="entry name" value="DUF4160"/>
    <property type="match status" value="1"/>
</dbReference>
<evidence type="ECO:0000313" key="2">
    <source>
        <dbReference type="Proteomes" id="UP000066014"/>
    </source>
</evidence>
<reference evidence="1 2" key="1">
    <citation type="journal article" date="2014" name="Nat. Commun.">
        <title>Physiological and genomic features of highly alkaliphilic hydrogen-utilizing Betaproteobacteria from a continental serpentinizing site.</title>
        <authorList>
            <person name="Suzuki S."/>
            <person name="Kuenen J.G."/>
            <person name="Schipper K."/>
            <person name="van der Velde S."/>
            <person name="Ishii S."/>
            <person name="Wu A."/>
            <person name="Sorokin D.Y."/>
            <person name="Tenney A."/>
            <person name="Meng X.Y."/>
            <person name="Morrill P.L."/>
            <person name="Kamagata Y."/>
            <person name="Muyzer G."/>
            <person name="Nealson K.H."/>
        </authorList>
    </citation>
    <scope>NUCLEOTIDE SEQUENCE [LARGE SCALE GENOMIC DNA]</scope>
    <source>
        <strain evidence="1 2">B1</strain>
    </source>
</reference>
<dbReference type="OrthoDB" id="122670at2"/>
<organism evidence="1 2">
    <name type="scientific">Serpentinimonas maccroryi</name>
    <dbReference type="NCBI Taxonomy" id="1458426"/>
    <lineage>
        <taxon>Bacteria</taxon>
        <taxon>Pseudomonadati</taxon>
        <taxon>Pseudomonadota</taxon>
        <taxon>Betaproteobacteria</taxon>
        <taxon>Burkholderiales</taxon>
        <taxon>Comamonadaceae</taxon>
        <taxon>Serpentinimonas</taxon>
    </lineage>
</organism>
<dbReference type="AlphaFoldDB" id="A0A060NRS3"/>
<protein>
    <submittedName>
        <fullName evidence="1">Thiamine pyrophosphate-requiring enzyme</fullName>
    </submittedName>
</protein>
<dbReference type="RefSeq" id="WP_082027339.1">
    <property type="nucleotide sequence ID" value="NZ_AP014569.1"/>
</dbReference>
<evidence type="ECO:0000313" key="1">
    <source>
        <dbReference type="EMBL" id="BAO84060.1"/>
    </source>
</evidence>
<dbReference type="InterPro" id="IPR025427">
    <property type="entry name" value="DUF4160"/>
</dbReference>
<keyword evidence="2" id="KW-1185">Reference proteome</keyword>
<dbReference type="KEGG" id="cbab:SMCB_1832"/>
<dbReference type="STRING" id="1458426.SMCB_1832"/>
<name>A0A060NRS3_9BURK</name>
<sequence>MPTVLRLDGLRVVIYPNDHRPAHVHVTGAGGEAVFVLHCPDGPPTLRESSGFGLQTVGRILDDLAAHLAALCLHWSDIHGRY</sequence>
<dbReference type="Proteomes" id="UP000066014">
    <property type="component" value="Chromosome"/>
</dbReference>
<dbReference type="EMBL" id="AP014569">
    <property type="protein sequence ID" value="BAO84060.1"/>
    <property type="molecule type" value="Genomic_DNA"/>
</dbReference>
<proteinExistence type="predicted"/>
<gene>
    <name evidence="1" type="ORF">SMCB_1832</name>
</gene>
<dbReference type="HOGENOM" id="CLU_162083_4_0_4"/>